<organism evidence="10 11">
    <name type="scientific">Candidula unifasciata</name>
    <dbReference type="NCBI Taxonomy" id="100452"/>
    <lineage>
        <taxon>Eukaryota</taxon>
        <taxon>Metazoa</taxon>
        <taxon>Spiralia</taxon>
        <taxon>Lophotrochozoa</taxon>
        <taxon>Mollusca</taxon>
        <taxon>Gastropoda</taxon>
        <taxon>Heterobranchia</taxon>
        <taxon>Euthyneura</taxon>
        <taxon>Panpulmonata</taxon>
        <taxon>Eupulmonata</taxon>
        <taxon>Stylommatophora</taxon>
        <taxon>Helicina</taxon>
        <taxon>Helicoidea</taxon>
        <taxon>Geomitridae</taxon>
        <taxon>Candidula</taxon>
    </lineage>
</organism>
<dbReference type="GO" id="GO:0008528">
    <property type="term" value="F:G protein-coupled peptide receptor activity"/>
    <property type="evidence" value="ECO:0007669"/>
    <property type="project" value="InterPro"/>
</dbReference>
<keyword evidence="2 8" id="KW-0812">Transmembrane</keyword>
<dbReference type="Proteomes" id="UP000678393">
    <property type="component" value="Unassembled WGS sequence"/>
</dbReference>
<evidence type="ECO:0000256" key="7">
    <source>
        <dbReference type="ARBA" id="ARBA00023224"/>
    </source>
</evidence>
<keyword evidence="3 8" id="KW-1133">Transmembrane helix</keyword>
<dbReference type="Gene3D" id="1.20.1070.10">
    <property type="entry name" value="Rhodopsin 7-helix transmembrane proteins"/>
    <property type="match status" value="1"/>
</dbReference>
<keyword evidence="5 8" id="KW-0472">Membrane</keyword>
<dbReference type="InterPro" id="IPR017452">
    <property type="entry name" value="GPCR_Rhodpsn_7TM"/>
</dbReference>
<feature type="transmembrane region" description="Helical" evidence="8">
    <location>
        <begin position="12"/>
        <end position="36"/>
    </location>
</feature>
<evidence type="ECO:0000256" key="2">
    <source>
        <dbReference type="ARBA" id="ARBA00022692"/>
    </source>
</evidence>
<evidence type="ECO:0000256" key="8">
    <source>
        <dbReference type="SAM" id="Phobius"/>
    </source>
</evidence>
<accession>A0A8S3YWZ2</accession>
<dbReference type="SUPFAM" id="SSF81321">
    <property type="entry name" value="Family A G protein-coupled receptor-like"/>
    <property type="match status" value="1"/>
</dbReference>
<keyword evidence="7" id="KW-0807">Transducer</keyword>
<comment type="caution">
    <text evidence="10">The sequence shown here is derived from an EMBL/GenBank/DDBJ whole genome shotgun (WGS) entry which is preliminary data.</text>
</comment>
<keyword evidence="6" id="KW-0675">Receptor</keyword>
<feature type="domain" description="G-protein coupled receptors family 1 profile" evidence="9">
    <location>
        <begin position="1"/>
        <end position="179"/>
    </location>
</feature>
<feature type="transmembrane region" description="Helical" evidence="8">
    <location>
        <begin position="163"/>
        <end position="182"/>
    </location>
</feature>
<feature type="non-terminal residue" evidence="10">
    <location>
        <position position="1"/>
    </location>
</feature>
<evidence type="ECO:0000256" key="4">
    <source>
        <dbReference type="ARBA" id="ARBA00023040"/>
    </source>
</evidence>
<keyword evidence="11" id="KW-1185">Reference proteome</keyword>
<dbReference type="PANTHER" id="PTHR45695:SF9">
    <property type="entry name" value="LEUCOKININ RECEPTOR"/>
    <property type="match status" value="1"/>
</dbReference>
<reference evidence="10" key="1">
    <citation type="submission" date="2021-04" db="EMBL/GenBank/DDBJ databases">
        <authorList>
            <consortium name="Molecular Ecology Group"/>
        </authorList>
    </citation>
    <scope>NUCLEOTIDE SEQUENCE</scope>
</reference>
<dbReference type="PANTHER" id="PTHR45695">
    <property type="entry name" value="LEUCOKININ RECEPTOR-RELATED"/>
    <property type="match status" value="1"/>
</dbReference>
<feature type="transmembrane region" description="Helical" evidence="8">
    <location>
        <begin position="118"/>
        <end position="143"/>
    </location>
</feature>
<name>A0A8S3YWZ2_9EUPU</name>
<dbReference type="OrthoDB" id="6157883at2759"/>
<evidence type="ECO:0000256" key="6">
    <source>
        <dbReference type="ARBA" id="ARBA00023170"/>
    </source>
</evidence>
<gene>
    <name evidence="10" type="ORF">CUNI_LOCUS5238</name>
</gene>
<feature type="transmembrane region" description="Helical" evidence="8">
    <location>
        <begin position="63"/>
        <end position="86"/>
    </location>
</feature>
<comment type="subcellular location">
    <subcellularLocation>
        <location evidence="1">Membrane</location>
        <topology evidence="1">Multi-pass membrane protein</topology>
    </subcellularLocation>
</comment>
<protein>
    <recommendedName>
        <fullName evidence="9">G-protein coupled receptors family 1 profile domain-containing protein</fullName>
    </recommendedName>
</protein>
<dbReference type="PROSITE" id="PS50262">
    <property type="entry name" value="G_PROTEIN_RECEP_F1_2"/>
    <property type="match status" value="1"/>
</dbReference>
<evidence type="ECO:0000256" key="5">
    <source>
        <dbReference type="ARBA" id="ARBA00023136"/>
    </source>
</evidence>
<evidence type="ECO:0000313" key="10">
    <source>
        <dbReference type="EMBL" id="CAG5119680.1"/>
    </source>
</evidence>
<evidence type="ECO:0000256" key="1">
    <source>
        <dbReference type="ARBA" id="ARBA00004141"/>
    </source>
</evidence>
<dbReference type="GO" id="GO:0005886">
    <property type="term" value="C:plasma membrane"/>
    <property type="evidence" value="ECO:0007669"/>
    <property type="project" value="TreeGrafter"/>
</dbReference>
<sequence length="200" mass="22422">VKRILSRKRTSVILCLIYCVNLASMLPEYCTSYLGWRVVSDRNKTLIGILFTSSRSDVEGVAYILHSTLGMTSFMGVVIVTVLLVSKLRQSSQWRKQATSNYSTHEASSDREKKTVKMVVLIASILIACYTPSAVTGLAAFIIGPEFNIRGAYTNICTAMWSMALTIESINSSVNIFVYYSMSSKYRDTVHKVIFRKTQQ</sequence>
<dbReference type="Pfam" id="PF10324">
    <property type="entry name" value="7TM_GPCR_Srw"/>
    <property type="match status" value="1"/>
</dbReference>
<dbReference type="EMBL" id="CAJHNH020000757">
    <property type="protein sequence ID" value="CAG5119680.1"/>
    <property type="molecule type" value="Genomic_DNA"/>
</dbReference>
<dbReference type="InterPro" id="IPR019427">
    <property type="entry name" value="7TM_GPCR_serpentine_rcpt_Srw"/>
</dbReference>
<keyword evidence="4" id="KW-0297">G-protein coupled receptor</keyword>
<dbReference type="AlphaFoldDB" id="A0A8S3YWZ2"/>
<evidence type="ECO:0000313" key="11">
    <source>
        <dbReference type="Proteomes" id="UP000678393"/>
    </source>
</evidence>
<evidence type="ECO:0000259" key="9">
    <source>
        <dbReference type="PROSITE" id="PS50262"/>
    </source>
</evidence>
<evidence type="ECO:0000256" key="3">
    <source>
        <dbReference type="ARBA" id="ARBA00022989"/>
    </source>
</evidence>
<proteinExistence type="predicted"/>